<dbReference type="InterPro" id="IPR029063">
    <property type="entry name" value="SAM-dependent_MTases_sf"/>
</dbReference>
<sequence length="137" mass="15594">MLAKFPYVNGSIFADSLPTEYFDNEMREALLAACRFNWSRISPAVFGSMFQLVKSKEACRADGEHYTSETNILKTIEPLFLDELRAESKRLFALADTPANLRRLKDFRDSLSEIVFYDPACGSRVIIMTTADSVDEY</sequence>
<reference evidence="1" key="5">
    <citation type="journal article" date="2020" name="PLoS ONE">
        <title>Taxonomic classification of strain PO100/5 shows a broader geographic distribution and genetic markers of the recently described Corynebacterium silvaticum.</title>
        <authorList>
            <person name="Viana M.V.C."/>
            <person name="Profeta R."/>
            <person name="da Silva A.L."/>
            <person name="Hurtado R."/>
            <person name="Cerqueira J.C."/>
            <person name="Ribeiro B.F.S."/>
            <person name="Almeida M.O."/>
            <person name="Morais-Rodrigues F."/>
            <person name="Soares S.C."/>
            <person name="Oliveira M."/>
            <person name="Tavares L."/>
            <person name="Figueiredo H."/>
            <person name="Wattam A.R."/>
            <person name="Barh D."/>
            <person name="Ghosh P."/>
            <person name="Silva A."/>
            <person name="Azevedo V."/>
        </authorList>
    </citation>
    <scope>NUCLEOTIDE SEQUENCE</scope>
    <source>
        <strain evidence="1">PO100/5</strain>
    </source>
</reference>
<reference evidence="1" key="2">
    <citation type="submission" date="2017-05" db="EMBL/GenBank/DDBJ databases">
        <authorList>
            <person name="Oliveira G."/>
            <person name="Souza T."/>
            <person name="Jamal S."/>
            <person name="Jaiswal A."/>
            <person name="Lima A."/>
            <person name="Gomide A."/>
            <person name="FIgueiredo H."/>
            <person name="Vasco V."/>
        </authorList>
    </citation>
    <scope>NUCLEOTIDE SEQUENCE</scope>
    <source>
        <strain evidence="1">PO100/5</strain>
    </source>
</reference>
<dbReference type="AlphaFoldDB" id="A0A7U5HLS2"/>
<organism evidence="1">
    <name type="scientific">Corynebacterium silvaticum</name>
    <dbReference type="NCBI Taxonomy" id="2320431"/>
    <lineage>
        <taxon>Bacteria</taxon>
        <taxon>Bacillati</taxon>
        <taxon>Actinomycetota</taxon>
        <taxon>Actinomycetes</taxon>
        <taxon>Mycobacteriales</taxon>
        <taxon>Corynebacteriaceae</taxon>
        <taxon>Corynebacterium</taxon>
    </lineage>
</organism>
<dbReference type="RefSeq" id="WP_310795228.1">
    <property type="nucleotide sequence ID" value="NZ_CP021417.2"/>
</dbReference>
<gene>
    <name evidence="1" type="ORF">CBE74_05980</name>
</gene>
<protein>
    <submittedName>
        <fullName evidence="1">Uncharacterized protein</fullName>
    </submittedName>
</protein>
<reference evidence="1" key="1">
    <citation type="journal article" date="2014" name="BMC Vet. Res.">
        <title>First report of Corynebacterium pseudotuberculosis from caseous lymphadenitis lesions in Black Alentejano pig (Sus scrofa domesticus).</title>
        <authorList>
            <person name="Oliveira M."/>
            <person name="Barroco C."/>
            <person name="Mottola C."/>
            <person name="Santos R."/>
            <person name="Lemsaddek A."/>
            <person name="Tavares L."/>
            <person name="Semedo-Lemsaddek T."/>
        </authorList>
    </citation>
    <scope>NUCLEOTIDE SEQUENCE [LARGE SCALE GENOMIC DNA]</scope>
    <source>
        <strain evidence="1">PO100/5</strain>
    </source>
</reference>
<evidence type="ECO:0000313" key="1">
    <source>
        <dbReference type="EMBL" id="ARU46111.1"/>
    </source>
</evidence>
<dbReference type="EMBL" id="CP021417">
    <property type="protein sequence ID" value="ARU46111.1"/>
    <property type="molecule type" value="Genomic_DNA"/>
</dbReference>
<reference evidence="1" key="4">
    <citation type="journal article" date="2020" name="Int. J. Syst. Evol. Microbiol.">
        <title>Corynebacterium silvaticum sp. nov., a unique group of NTTB corynebacteria in wild boar and roe deer.</title>
        <authorList>
            <person name="Dangel A."/>
            <person name="Berger A."/>
            <person name="Rau J."/>
            <person name="Eisenberg T."/>
            <person name="Kampfer P."/>
            <person name="Margos G."/>
            <person name="Contzen M."/>
            <person name="Busse H.J."/>
            <person name="Konrad R."/>
            <person name="Peters M."/>
            <person name="Sting R."/>
            <person name="Sing A."/>
        </authorList>
    </citation>
    <scope>NUCLEOTIDE SEQUENCE</scope>
    <source>
        <strain evidence="1">PO100/5</strain>
    </source>
</reference>
<accession>A0A7U5HLS2</accession>
<dbReference type="GeneID" id="89223146"/>
<name>A0A7U5HLS2_9CORY</name>
<proteinExistence type="predicted"/>
<dbReference type="KEGG" id="csil:CBE74_05980"/>
<dbReference type="SUPFAM" id="SSF53335">
    <property type="entry name" value="S-adenosyl-L-methionine-dependent methyltransferases"/>
    <property type="match status" value="1"/>
</dbReference>
<reference evidence="1" key="3">
    <citation type="journal article" date="2020" name="Antonie Van Leeuwenhoek">
        <title>Phylogenomic characterisation of a novel corynebacterial species pathogenic to animals.</title>
        <authorList>
            <person name="Moller J."/>
            <person name="Musella L."/>
            <person name="Melnikov V."/>
            <person name="Geissdorfer W."/>
            <person name="Burkovski A."/>
            <person name="Sangal V."/>
        </authorList>
    </citation>
    <scope>NUCLEOTIDE SEQUENCE</scope>
    <source>
        <strain evidence="1">PO100/5</strain>
    </source>
</reference>